<reference evidence="2 3" key="1">
    <citation type="submission" date="2016-02" db="EMBL/GenBank/DDBJ databases">
        <title>Genome analysis of coral dinoflagellate symbionts highlights evolutionary adaptations to a symbiotic lifestyle.</title>
        <authorList>
            <person name="Aranda M."/>
            <person name="Li Y."/>
            <person name="Liew Y.J."/>
            <person name="Baumgarten S."/>
            <person name="Simakov O."/>
            <person name="Wilson M."/>
            <person name="Piel J."/>
            <person name="Ashoor H."/>
            <person name="Bougouffa S."/>
            <person name="Bajic V.B."/>
            <person name="Ryu T."/>
            <person name="Ravasi T."/>
            <person name="Bayer T."/>
            <person name="Micklem G."/>
            <person name="Kim H."/>
            <person name="Bhak J."/>
            <person name="Lajeunesse T.C."/>
            <person name="Voolstra C.R."/>
        </authorList>
    </citation>
    <scope>NUCLEOTIDE SEQUENCE [LARGE SCALE GENOMIC DNA]</scope>
    <source>
        <strain evidence="2 3">CCMP2467</strain>
    </source>
</reference>
<evidence type="ECO:0000313" key="3">
    <source>
        <dbReference type="Proteomes" id="UP000186817"/>
    </source>
</evidence>
<feature type="region of interest" description="Disordered" evidence="1">
    <location>
        <begin position="481"/>
        <end position="514"/>
    </location>
</feature>
<feature type="region of interest" description="Disordered" evidence="1">
    <location>
        <begin position="117"/>
        <end position="158"/>
    </location>
</feature>
<dbReference type="OrthoDB" id="445240at2759"/>
<feature type="region of interest" description="Disordered" evidence="1">
    <location>
        <begin position="75"/>
        <end position="103"/>
    </location>
</feature>
<feature type="compositionally biased region" description="Acidic residues" evidence="1">
    <location>
        <begin position="75"/>
        <end position="92"/>
    </location>
</feature>
<comment type="caution">
    <text evidence="2">The sequence shown here is derived from an EMBL/GenBank/DDBJ whole genome shotgun (WGS) entry which is preliminary data.</text>
</comment>
<name>A0A1Q9CT83_SYMMI</name>
<feature type="compositionally biased region" description="Acidic residues" evidence="1">
    <location>
        <begin position="126"/>
        <end position="140"/>
    </location>
</feature>
<dbReference type="AlphaFoldDB" id="A0A1Q9CT83"/>
<organism evidence="2 3">
    <name type="scientific">Symbiodinium microadriaticum</name>
    <name type="common">Dinoflagellate</name>
    <name type="synonym">Zooxanthella microadriatica</name>
    <dbReference type="NCBI Taxonomy" id="2951"/>
    <lineage>
        <taxon>Eukaryota</taxon>
        <taxon>Sar</taxon>
        <taxon>Alveolata</taxon>
        <taxon>Dinophyceae</taxon>
        <taxon>Suessiales</taxon>
        <taxon>Symbiodiniaceae</taxon>
        <taxon>Symbiodinium</taxon>
    </lineage>
</organism>
<keyword evidence="3" id="KW-1185">Reference proteome</keyword>
<proteinExistence type="predicted"/>
<protein>
    <submittedName>
        <fullName evidence="2">Uncharacterized protein</fullName>
    </submittedName>
</protein>
<sequence length="569" mass="62841">MLEDVFPKAPQPLDVLAEQAHAGVNVRTSTRCRDREFVKRPFLFSGYLSGISERSASFDDFQYFHMDMCLSDSIEQETAGEEEPEEPQEEETQAARRPGKKEAASWEAFKASLKLPGFDGKKAGDEGEADAADPDGDADMEGAAKAPKKRGRAEGATNEPPMAAALAHSAVQALLDAWEAESDSEASTWIQEDGEVLTVRAPPSKCKLILPGALHSERSKRRIRTAFESKSRVIDPKHDQEATKHTLMKTPSVLYFSEVFKDDLFPKGKHVAVHPGNMSCSLGDEGRCLNVKSVGAAGAENKIDALRRSGLRFAADGRLVVDDAAEEKGKDEAPQFTLSQLAAQRKARAEAGHGYRDLDKRLIDPRELGRITLHAILNRLMVARRKPRRGVHVIKGMVRPSVSVVSGTWNRYHGCVSTVDLFCFDLVPSIMLGAKLEPFAYVRLNPKVTKEKFKTKATETFSKVIKGAKKGVLKALNKSRGLASRAPRKQARRQQVRRKGKAEKASADKAQKGNKALTGQVELKDFMHSLATKHGKKPDEYITARSEQDWEKLFVAVAGRIFNKQSEEL</sequence>
<evidence type="ECO:0000256" key="1">
    <source>
        <dbReference type="SAM" id="MobiDB-lite"/>
    </source>
</evidence>
<evidence type="ECO:0000313" key="2">
    <source>
        <dbReference type="EMBL" id="OLP86136.1"/>
    </source>
</evidence>
<accession>A0A1Q9CT83</accession>
<gene>
    <name evidence="2" type="ORF">AK812_SmicGene32795</name>
</gene>
<feature type="compositionally biased region" description="Basic residues" evidence="1">
    <location>
        <begin position="486"/>
        <end position="501"/>
    </location>
</feature>
<feature type="compositionally biased region" description="Basic and acidic residues" evidence="1">
    <location>
        <begin position="502"/>
        <end position="511"/>
    </location>
</feature>
<dbReference type="Proteomes" id="UP000186817">
    <property type="component" value="Unassembled WGS sequence"/>
</dbReference>
<dbReference type="EMBL" id="LSRX01000934">
    <property type="protein sequence ID" value="OLP86136.1"/>
    <property type="molecule type" value="Genomic_DNA"/>
</dbReference>